<dbReference type="PATRIC" id="fig|1227493.4.peg.2225"/>
<name>L9ZVW6_9EURY</name>
<evidence type="ECO:0000313" key="1">
    <source>
        <dbReference type="EMBL" id="ELY90615.1"/>
    </source>
</evidence>
<sequence length="45" mass="4813">MTTEDECIEALREAAERLGESPTKAQYEELGLTPASATIIRTCGG</sequence>
<accession>L9ZVW6</accession>
<comment type="caution">
    <text evidence="1">The sequence shown here is derived from an EMBL/GenBank/DDBJ whole genome shotgun (WGS) entry which is preliminary data.</text>
</comment>
<dbReference type="InterPro" id="IPR041025">
    <property type="entry name" value="HNH_repeat"/>
</dbReference>
<dbReference type="AlphaFoldDB" id="L9ZVW6"/>
<dbReference type="STRING" id="1227493.C483_11161"/>
<evidence type="ECO:0000313" key="2">
    <source>
        <dbReference type="Proteomes" id="UP000011519"/>
    </source>
</evidence>
<organism evidence="1 2">
    <name type="scientific">Natrialba hulunbeirensis JCM 10989</name>
    <dbReference type="NCBI Taxonomy" id="1227493"/>
    <lineage>
        <taxon>Archaea</taxon>
        <taxon>Methanobacteriati</taxon>
        <taxon>Methanobacteriota</taxon>
        <taxon>Stenosarchaea group</taxon>
        <taxon>Halobacteria</taxon>
        <taxon>Halobacteriales</taxon>
        <taxon>Natrialbaceae</taxon>
        <taxon>Natrialba</taxon>
    </lineage>
</organism>
<keyword evidence="2" id="KW-1185">Reference proteome</keyword>
<dbReference type="Proteomes" id="UP000011519">
    <property type="component" value="Unassembled WGS sequence"/>
</dbReference>
<protein>
    <submittedName>
        <fullName evidence="1">Uncharacterized protein</fullName>
    </submittedName>
</protein>
<proteinExistence type="predicted"/>
<gene>
    <name evidence="1" type="ORF">C483_11161</name>
</gene>
<reference evidence="1 2" key="1">
    <citation type="journal article" date="2014" name="PLoS Genet.">
        <title>Phylogenetically driven sequencing of extremely halophilic archaea reveals strategies for static and dynamic osmo-response.</title>
        <authorList>
            <person name="Becker E.A."/>
            <person name="Seitzer P.M."/>
            <person name="Tritt A."/>
            <person name="Larsen D."/>
            <person name="Krusor M."/>
            <person name="Yao A.I."/>
            <person name="Wu D."/>
            <person name="Madern D."/>
            <person name="Eisen J.A."/>
            <person name="Darling A.E."/>
            <person name="Facciotti M.T."/>
        </authorList>
    </citation>
    <scope>NUCLEOTIDE SEQUENCE [LARGE SCALE GENOMIC DNA]</scope>
    <source>
        <strain evidence="1 2">JCM 10989</strain>
    </source>
</reference>
<dbReference type="EMBL" id="AOIM01000034">
    <property type="protein sequence ID" value="ELY90615.1"/>
    <property type="molecule type" value="Genomic_DNA"/>
</dbReference>
<dbReference type="Pfam" id="PF18780">
    <property type="entry name" value="HNH_repeat"/>
    <property type="match status" value="1"/>
</dbReference>